<gene>
    <name evidence="4" type="ORF">D7Z54_18900</name>
</gene>
<dbReference type="OrthoDB" id="9792929at2"/>
<keyword evidence="5" id="KW-1185">Reference proteome</keyword>
<keyword evidence="2" id="KW-0012">Acyltransferase</keyword>
<keyword evidence="1 4" id="KW-0808">Transferase</keyword>
<dbReference type="InterPro" id="IPR000182">
    <property type="entry name" value="GNAT_dom"/>
</dbReference>
<evidence type="ECO:0000256" key="1">
    <source>
        <dbReference type="ARBA" id="ARBA00022679"/>
    </source>
</evidence>
<evidence type="ECO:0000313" key="5">
    <source>
        <dbReference type="Proteomes" id="UP000275076"/>
    </source>
</evidence>
<dbReference type="Pfam" id="PF00583">
    <property type="entry name" value="Acetyltransf_1"/>
    <property type="match status" value="1"/>
</dbReference>
<dbReference type="CDD" id="cd04301">
    <property type="entry name" value="NAT_SF"/>
    <property type="match status" value="1"/>
</dbReference>
<feature type="domain" description="N-acetyltransferase" evidence="3">
    <location>
        <begin position="4"/>
        <end position="150"/>
    </location>
</feature>
<dbReference type="InterPro" id="IPR016181">
    <property type="entry name" value="Acyl_CoA_acyltransferase"/>
</dbReference>
<accession>A0A428N0C2</accession>
<evidence type="ECO:0000256" key="2">
    <source>
        <dbReference type="ARBA" id="ARBA00023315"/>
    </source>
</evidence>
<dbReference type="Gene3D" id="3.40.630.30">
    <property type="match status" value="1"/>
</dbReference>
<dbReference type="AlphaFoldDB" id="A0A428N0C2"/>
<organism evidence="4 5">
    <name type="scientific">Salibacterium salarium</name>
    <dbReference type="NCBI Taxonomy" id="284579"/>
    <lineage>
        <taxon>Bacteria</taxon>
        <taxon>Bacillati</taxon>
        <taxon>Bacillota</taxon>
        <taxon>Bacilli</taxon>
        <taxon>Bacillales</taxon>
        <taxon>Bacillaceae</taxon>
    </lineage>
</organism>
<dbReference type="EMBL" id="RBVX01000020">
    <property type="protein sequence ID" value="RSL31865.1"/>
    <property type="molecule type" value="Genomic_DNA"/>
</dbReference>
<proteinExistence type="predicted"/>
<dbReference type="SUPFAM" id="SSF55729">
    <property type="entry name" value="Acyl-CoA N-acyltransferases (Nat)"/>
    <property type="match status" value="1"/>
</dbReference>
<dbReference type="Proteomes" id="UP000275076">
    <property type="component" value="Unassembled WGS sequence"/>
</dbReference>
<evidence type="ECO:0000259" key="3">
    <source>
        <dbReference type="PROSITE" id="PS51186"/>
    </source>
</evidence>
<dbReference type="PANTHER" id="PTHR43877">
    <property type="entry name" value="AMINOALKYLPHOSPHONATE N-ACETYLTRANSFERASE-RELATED-RELATED"/>
    <property type="match status" value="1"/>
</dbReference>
<dbReference type="InterPro" id="IPR050832">
    <property type="entry name" value="Bact_Acetyltransf"/>
</dbReference>
<reference evidence="4 5" key="1">
    <citation type="submission" date="2018-10" db="EMBL/GenBank/DDBJ databases">
        <title>Draft genome sequence of Bacillus salarius IM0101, isolated from a hypersaline soil in Inner Mongolia, China.</title>
        <authorList>
            <person name="Yamprayoonswat W."/>
            <person name="Boonvisut S."/>
            <person name="Jumpathong W."/>
            <person name="Sittihan S."/>
            <person name="Ruangsuj P."/>
            <person name="Wanthongcharoen S."/>
            <person name="Thongpramul N."/>
            <person name="Pimmason S."/>
            <person name="Yu B."/>
            <person name="Yasawong M."/>
        </authorList>
    </citation>
    <scope>NUCLEOTIDE SEQUENCE [LARGE SCALE GENOMIC DNA]</scope>
    <source>
        <strain evidence="4 5">IM0101</strain>
    </source>
</reference>
<sequence length="150" mass="17324">MNEIKIRPAVKTDTSELIHLMDQYIVDFYKQPQPEREDLSNLINHLIDNPAIGLQFVAEKDGELVGFATLYFTFSTLRVEKQAILNDLFVDPKVRGQKLGEKLFETCLSYIRENGFCNMVWETAEDNHIAKSLYDKMGGNQSDFIHYEIS</sequence>
<protein>
    <submittedName>
        <fullName evidence="4">GNAT family N-acetyltransferase</fullName>
    </submittedName>
</protein>
<evidence type="ECO:0000313" key="4">
    <source>
        <dbReference type="EMBL" id="RSL31865.1"/>
    </source>
</evidence>
<dbReference type="PROSITE" id="PS51186">
    <property type="entry name" value="GNAT"/>
    <property type="match status" value="1"/>
</dbReference>
<comment type="caution">
    <text evidence="4">The sequence shown here is derived from an EMBL/GenBank/DDBJ whole genome shotgun (WGS) entry which is preliminary data.</text>
</comment>
<dbReference type="RefSeq" id="WP_125557920.1">
    <property type="nucleotide sequence ID" value="NZ_RBVX01000020.1"/>
</dbReference>
<name>A0A428N0C2_9BACI</name>
<dbReference type="GO" id="GO:0016747">
    <property type="term" value="F:acyltransferase activity, transferring groups other than amino-acyl groups"/>
    <property type="evidence" value="ECO:0007669"/>
    <property type="project" value="InterPro"/>
</dbReference>